<sequence>MLIEGIQDELVEWPQYKEDIESLVPLFSESGSEYLPSGSDATTTDDEMPNHEGTLLQEADGRPDYNPNEGNNC</sequence>
<dbReference type="Proteomes" id="UP000827092">
    <property type="component" value="Unassembled WGS sequence"/>
</dbReference>
<feature type="region of interest" description="Disordered" evidence="1">
    <location>
        <begin position="30"/>
        <end position="73"/>
    </location>
</feature>
<protein>
    <submittedName>
        <fullName evidence="2">Uncharacterized protein</fullName>
    </submittedName>
</protein>
<keyword evidence="3" id="KW-1185">Reference proteome</keyword>
<evidence type="ECO:0000256" key="1">
    <source>
        <dbReference type="SAM" id="MobiDB-lite"/>
    </source>
</evidence>
<dbReference type="AlphaFoldDB" id="A0AAV6TMX8"/>
<dbReference type="EMBL" id="JAFNEN010002117">
    <property type="protein sequence ID" value="KAG8173046.1"/>
    <property type="molecule type" value="Genomic_DNA"/>
</dbReference>
<evidence type="ECO:0000313" key="3">
    <source>
        <dbReference type="Proteomes" id="UP000827092"/>
    </source>
</evidence>
<organism evidence="2 3">
    <name type="scientific">Oedothorax gibbosus</name>
    <dbReference type="NCBI Taxonomy" id="931172"/>
    <lineage>
        <taxon>Eukaryota</taxon>
        <taxon>Metazoa</taxon>
        <taxon>Ecdysozoa</taxon>
        <taxon>Arthropoda</taxon>
        <taxon>Chelicerata</taxon>
        <taxon>Arachnida</taxon>
        <taxon>Araneae</taxon>
        <taxon>Araneomorphae</taxon>
        <taxon>Entelegynae</taxon>
        <taxon>Araneoidea</taxon>
        <taxon>Linyphiidae</taxon>
        <taxon>Erigoninae</taxon>
        <taxon>Oedothorax</taxon>
    </lineage>
</organism>
<comment type="caution">
    <text evidence="2">The sequence shown here is derived from an EMBL/GenBank/DDBJ whole genome shotgun (WGS) entry which is preliminary data.</text>
</comment>
<accession>A0AAV6TMX8</accession>
<gene>
    <name evidence="2" type="ORF">JTE90_022841</name>
</gene>
<evidence type="ECO:0000313" key="2">
    <source>
        <dbReference type="EMBL" id="KAG8173046.1"/>
    </source>
</evidence>
<proteinExistence type="predicted"/>
<name>A0AAV6TMX8_9ARAC</name>
<reference evidence="2 3" key="1">
    <citation type="journal article" date="2022" name="Nat. Ecol. Evol.">
        <title>A masculinizing supergene underlies an exaggerated male reproductive morph in a spider.</title>
        <authorList>
            <person name="Hendrickx F."/>
            <person name="De Corte Z."/>
            <person name="Sonet G."/>
            <person name="Van Belleghem S.M."/>
            <person name="Kostlbacher S."/>
            <person name="Vangestel C."/>
        </authorList>
    </citation>
    <scope>NUCLEOTIDE SEQUENCE [LARGE SCALE GENOMIC DNA]</scope>
    <source>
        <strain evidence="2">W744_W776</strain>
    </source>
</reference>